<organism evidence="1 2">
    <name type="scientific">Nicotiana attenuata</name>
    <name type="common">Coyote tobacco</name>
    <dbReference type="NCBI Taxonomy" id="49451"/>
    <lineage>
        <taxon>Eukaryota</taxon>
        <taxon>Viridiplantae</taxon>
        <taxon>Streptophyta</taxon>
        <taxon>Embryophyta</taxon>
        <taxon>Tracheophyta</taxon>
        <taxon>Spermatophyta</taxon>
        <taxon>Magnoliopsida</taxon>
        <taxon>eudicotyledons</taxon>
        <taxon>Gunneridae</taxon>
        <taxon>Pentapetalae</taxon>
        <taxon>asterids</taxon>
        <taxon>lamiids</taxon>
        <taxon>Solanales</taxon>
        <taxon>Solanaceae</taxon>
        <taxon>Nicotianoideae</taxon>
        <taxon>Nicotianeae</taxon>
        <taxon>Nicotiana</taxon>
    </lineage>
</organism>
<dbReference type="SUPFAM" id="SSF64005">
    <property type="entry name" value="Undecaprenyl diphosphate synthase"/>
    <property type="match status" value="1"/>
</dbReference>
<keyword evidence="2" id="KW-1185">Reference proteome</keyword>
<dbReference type="AlphaFoldDB" id="A0A314KJD1"/>
<dbReference type="Gramene" id="OIT29427">
    <property type="protein sequence ID" value="OIT29427"/>
    <property type="gene ID" value="A4A49_62789"/>
</dbReference>
<dbReference type="EMBL" id="MJEQ01001788">
    <property type="protein sequence ID" value="OIT29427.1"/>
    <property type="molecule type" value="Genomic_DNA"/>
</dbReference>
<proteinExistence type="predicted"/>
<dbReference type="InterPro" id="IPR036424">
    <property type="entry name" value="UPP_synth-like_sf"/>
</dbReference>
<comment type="caution">
    <text evidence="1">The sequence shown here is derived from an EMBL/GenBank/DDBJ whole genome shotgun (WGS) entry which is preliminary data.</text>
</comment>
<accession>A0A314KJD1</accession>
<dbReference type="Proteomes" id="UP000187609">
    <property type="component" value="Unassembled WGS sequence"/>
</dbReference>
<name>A0A314KJD1_NICAT</name>
<dbReference type="Gene3D" id="3.40.1180.10">
    <property type="entry name" value="Decaprenyl diphosphate synthase-like"/>
    <property type="match status" value="1"/>
</dbReference>
<evidence type="ECO:0000313" key="1">
    <source>
        <dbReference type="EMBL" id="OIT29427.1"/>
    </source>
</evidence>
<gene>
    <name evidence="1" type="primary">ZFPS_1</name>
    <name evidence="1" type="ORF">A4A49_62789</name>
</gene>
<feature type="non-terminal residue" evidence="1">
    <location>
        <position position="1"/>
    </location>
</feature>
<protein>
    <submittedName>
        <fullName evidence="1">(2z,6z)-farnesyl diphosphate synthase, chloroplastic</fullName>
    </submittedName>
</protein>
<evidence type="ECO:0000313" key="2">
    <source>
        <dbReference type="Proteomes" id="UP000187609"/>
    </source>
</evidence>
<dbReference type="SMR" id="A0A314KJD1"/>
<dbReference type="STRING" id="49451.A0A314KJD1"/>
<dbReference type="GO" id="GO:0016765">
    <property type="term" value="F:transferase activity, transferring alkyl or aryl (other than methyl) groups"/>
    <property type="evidence" value="ECO:0007669"/>
    <property type="project" value="InterPro"/>
</dbReference>
<reference evidence="1" key="1">
    <citation type="submission" date="2016-11" db="EMBL/GenBank/DDBJ databases">
        <title>The genome of Nicotiana attenuata.</title>
        <authorList>
            <person name="Xu S."/>
            <person name="Brockmoeller T."/>
            <person name="Gaquerel E."/>
            <person name="Navarro A."/>
            <person name="Kuhl H."/>
            <person name="Gase K."/>
            <person name="Ling Z."/>
            <person name="Zhou W."/>
            <person name="Kreitzer C."/>
            <person name="Stanke M."/>
            <person name="Tang H."/>
            <person name="Lyons E."/>
            <person name="Pandey P."/>
            <person name="Pandey S.P."/>
            <person name="Timmermann B."/>
            <person name="Baldwin I.T."/>
        </authorList>
    </citation>
    <scope>NUCLEOTIDE SEQUENCE [LARGE SCALE GENOMIC DNA]</scope>
    <source>
        <strain evidence="1">UT</strain>
    </source>
</reference>
<sequence length="102" mass="11699">IIALNNGGHYDMLEATKSIASKVKDGLLRLEDIDYKLFEQELSTKCPKRAKNRESVTSYCGNCLTLNYTSKKKKILFPHFGEELKKAIRSFQQHSRFGGHTY</sequence>